<organism evidence="1 2">
    <name type="scientific">Streptomyces lydicamycinicus</name>
    <dbReference type="NCBI Taxonomy" id="1546107"/>
    <lineage>
        <taxon>Bacteria</taxon>
        <taxon>Bacillati</taxon>
        <taxon>Actinomycetota</taxon>
        <taxon>Actinomycetes</taxon>
        <taxon>Kitasatosporales</taxon>
        <taxon>Streptomycetaceae</taxon>
        <taxon>Streptomyces</taxon>
    </lineage>
</organism>
<evidence type="ECO:0000313" key="1">
    <source>
        <dbReference type="EMBL" id="GAO11084.1"/>
    </source>
</evidence>
<proteinExistence type="predicted"/>
<name>A0A0P4RE76_9ACTN</name>
<dbReference type="EMBL" id="BBNO01000007">
    <property type="protein sequence ID" value="GAO11084.1"/>
    <property type="molecule type" value="Genomic_DNA"/>
</dbReference>
<accession>A0A0P4RE76</accession>
<keyword evidence="2" id="KW-1185">Reference proteome</keyword>
<dbReference type="Proteomes" id="UP000048965">
    <property type="component" value="Unassembled WGS sequence"/>
</dbReference>
<sequence>MQVGIGTGLRGEVRVGIEGAAVERWYGIGTDRAVDVQVGFGAVALGAGRGVDGIGTDSAGVPRRC</sequence>
<dbReference type="AlphaFoldDB" id="A0A0P4RE76"/>
<comment type="caution">
    <text evidence="1">The sequence shown here is derived from an EMBL/GenBank/DDBJ whole genome shotgun (WGS) entry which is preliminary data.</text>
</comment>
<gene>
    <name evidence="1" type="ORF">TPA0598_07_08080</name>
</gene>
<protein>
    <submittedName>
        <fullName evidence="1">Uncharacterized protein</fullName>
    </submittedName>
</protein>
<evidence type="ECO:0000313" key="2">
    <source>
        <dbReference type="Proteomes" id="UP000048965"/>
    </source>
</evidence>
<reference evidence="2" key="1">
    <citation type="submission" date="2014-09" db="EMBL/GenBank/DDBJ databases">
        <title>Whole genome shotgun sequence of Streptomyces sp. NBRC 110027.</title>
        <authorList>
            <person name="Komaki H."/>
            <person name="Ichikawa N."/>
            <person name="Katano-Makiyama Y."/>
            <person name="Hosoyama A."/>
            <person name="Hashimoto M."/>
            <person name="Uohara A."/>
            <person name="Kitahashi Y."/>
            <person name="Ohji S."/>
            <person name="Kimura A."/>
            <person name="Yamazoe A."/>
            <person name="Igarashi Y."/>
            <person name="Fujita N."/>
        </authorList>
    </citation>
    <scope>NUCLEOTIDE SEQUENCE [LARGE SCALE GENOMIC DNA]</scope>
    <source>
        <strain evidence="2">NBRC 110027</strain>
    </source>
</reference>
<reference evidence="1 2" key="2">
    <citation type="journal article" date="2015" name="Stand. Genomic Sci.">
        <title>Draft genome sequence of marine-derived Streptomyces sp. TP-A0598, a producer of anti-MRSA antibiotic lydicamycins.</title>
        <authorList>
            <person name="Komaki H."/>
            <person name="Ichikawa N."/>
            <person name="Hosoyama A."/>
            <person name="Fujita N."/>
            <person name="Igarashi Y."/>
        </authorList>
    </citation>
    <scope>NUCLEOTIDE SEQUENCE [LARGE SCALE GENOMIC DNA]</scope>
    <source>
        <strain evidence="1 2">NBRC 110027</strain>
    </source>
</reference>